<protein>
    <recommendedName>
        <fullName evidence="3">Periplasmic protein</fullName>
    </recommendedName>
</protein>
<accession>A0A0S4XMY2</accession>
<keyword evidence="1" id="KW-0812">Transmembrane</keyword>
<keyword evidence="1" id="KW-0472">Membrane</keyword>
<name>A0A0S4XMY2_9BACT</name>
<keyword evidence="1" id="KW-1133">Transmembrane helix</keyword>
<evidence type="ECO:0000256" key="1">
    <source>
        <dbReference type="SAM" id="Phobius"/>
    </source>
</evidence>
<reference evidence="2" key="1">
    <citation type="submission" date="2015-11" db="EMBL/GenBank/DDBJ databases">
        <authorList>
            <person name="Zhang Y."/>
            <person name="Guo Z."/>
        </authorList>
    </citation>
    <scope>NUCLEOTIDE SEQUENCE</scope>
    <source>
        <strain evidence="2">BN30871</strain>
    </source>
</reference>
<sequence>MLKKLIILVILMFIVIVGLIGFGGKEIFNKNGYFTKSTNGLNVNSSIDFALPDQHDKIYALKDDTKKVVFVFSKGMGHIVKNYLSQQPENFLPSKNMLFVADISPMPVAIRNLMAMPDLKKSKYSVLLIFKPELVKPFVNESIKDKIIIATIENKKITNITLATNEQEFVNAIK</sequence>
<organism evidence="2">
    <name type="scientific">Sulfurovum sp. enrichment culture clone C5</name>
    <dbReference type="NCBI Taxonomy" id="497650"/>
    <lineage>
        <taxon>Bacteria</taxon>
        <taxon>Pseudomonadati</taxon>
        <taxon>Campylobacterota</taxon>
        <taxon>Epsilonproteobacteria</taxon>
        <taxon>Campylobacterales</taxon>
        <taxon>Sulfurovaceae</taxon>
        <taxon>Sulfurovum</taxon>
        <taxon>environmental samples</taxon>
    </lineage>
</organism>
<dbReference type="EMBL" id="FAXN01000033">
    <property type="protein sequence ID" value="CUV65422.1"/>
    <property type="molecule type" value="Genomic_DNA"/>
</dbReference>
<proteinExistence type="predicted"/>
<evidence type="ECO:0000313" key="2">
    <source>
        <dbReference type="EMBL" id="CUV65422.1"/>
    </source>
</evidence>
<evidence type="ECO:0008006" key="3">
    <source>
        <dbReference type="Google" id="ProtNLM"/>
    </source>
</evidence>
<dbReference type="AlphaFoldDB" id="A0A0S4XMY2"/>
<gene>
    <name evidence="2" type="ORF">BN3087_330038</name>
</gene>
<feature type="transmembrane region" description="Helical" evidence="1">
    <location>
        <begin position="6"/>
        <end position="24"/>
    </location>
</feature>